<reference evidence="2 3" key="1">
    <citation type="submission" date="2020-08" db="EMBL/GenBank/DDBJ databases">
        <title>Genomic Encyclopedia of Type Strains, Phase IV (KMG-IV): sequencing the most valuable type-strain genomes for metagenomic binning, comparative biology and taxonomic classification.</title>
        <authorList>
            <person name="Goeker M."/>
        </authorList>
    </citation>
    <scope>NUCLEOTIDE SEQUENCE [LARGE SCALE GENOMIC DNA]</scope>
    <source>
        <strain evidence="2 3">DSM 19371</strain>
    </source>
</reference>
<feature type="domain" description="Polysaccharide pyruvyl transferase" evidence="1">
    <location>
        <begin position="153"/>
        <end position="190"/>
    </location>
</feature>
<dbReference type="EMBL" id="JACIEU010000007">
    <property type="protein sequence ID" value="MBB4148338.1"/>
    <property type="molecule type" value="Genomic_DNA"/>
</dbReference>
<organism evidence="2 3">
    <name type="scientific">Sphingobium scionense</name>
    <dbReference type="NCBI Taxonomy" id="1404341"/>
    <lineage>
        <taxon>Bacteria</taxon>
        <taxon>Pseudomonadati</taxon>
        <taxon>Pseudomonadota</taxon>
        <taxon>Alphaproteobacteria</taxon>
        <taxon>Sphingomonadales</taxon>
        <taxon>Sphingomonadaceae</taxon>
        <taxon>Sphingobium</taxon>
    </lineage>
</organism>
<protein>
    <submittedName>
        <fullName evidence="2">Succinoglycan biosynthesis protein ExoV</fullName>
    </submittedName>
</protein>
<evidence type="ECO:0000313" key="3">
    <source>
        <dbReference type="Proteomes" id="UP000590524"/>
    </source>
</evidence>
<gene>
    <name evidence="2" type="ORF">GGQ90_002117</name>
</gene>
<evidence type="ECO:0000313" key="2">
    <source>
        <dbReference type="EMBL" id="MBB4148338.1"/>
    </source>
</evidence>
<dbReference type="Pfam" id="PF04230">
    <property type="entry name" value="PS_pyruv_trans"/>
    <property type="match status" value="1"/>
</dbReference>
<comment type="caution">
    <text evidence="2">The sequence shown here is derived from an EMBL/GenBank/DDBJ whole genome shotgun (WGS) entry which is preliminary data.</text>
</comment>
<dbReference type="AlphaFoldDB" id="A0A7W6LPY8"/>
<dbReference type="Proteomes" id="UP000590524">
    <property type="component" value="Unassembled WGS sequence"/>
</dbReference>
<proteinExistence type="predicted"/>
<accession>A0A7W6LPY8</accession>
<name>A0A7W6LPY8_9SPHN</name>
<dbReference type="RefSeq" id="WP_188082087.1">
    <property type="nucleotide sequence ID" value="NZ_JACIEU010000007.1"/>
</dbReference>
<evidence type="ECO:0000259" key="1">
    <source>
        <dbReference type="Pfam" id="PF04230"/>
    </source>
</evidence>
<sequence>MRLFYYRAAEGNFGDDLNSWLWEELAPGRWSDEADTLFCGIGTIIGNAMPPASKIRVFSSGLGYRPRPSDFASDRWDVVALRGPLTAHVLGQPERAIADGALLLSTLERLRPIAASERGATILIPHYEAMNECDWPAICAQAGIGLVDPRQCAHQVIDRIRHARLVIADSMHAAIIADTMRVPWIPVSSSGRINSFKWLDWTMSLDLPYEPIALPIASLDGAYRDQVRRIIGEHYRLTRPNPERALAHQRRMTRNEQRPWWMSVRPRMKHHLLALPRRLPQPAIVARAIAQRDRRQTERLGAMLYGLKSATGFLSGDRIFAQRVDQLSVEFDKLLRSA</sequence>
<dbReference type="InterPro" id="IPR007345">
    <property type="entry name" value="Polysacch_pyruvyl_Trfase"/>
</dbReference>
<keyword evidence="3" id="KW-1185">Reference proteome</keyword>